<dbReference type="EMBL" id="JAACJL010000044">
    <property type="protein sequence ID" value="KAF4614528.1"/>
    <property type="molecule type" value="Genomic_DNA"/>
</dbReference>
<evidence type="ECO:0000256" key="3">
    <source>
        <dbReference type="ARBA" id="ARBA00035112"/>
    </source>
</evidence>
<protein>
    <submittedName>
        <fullName evidence="4">Uncharacterized protein</fullName>
    </submittedName>
</protein>
<evidence type="ECO:0000256" key="1">
    <source>
        <dbReference type="ARBA" id="ARBA00004685"/>
    </source>
</evidence>
<sequence length="193" mass="21895">MTYSPSKRPLYMALALTTLLSAVLLLYQIQRNRVLFNEKARVLSFDVPPMDLVAMTITDTTHYDLNDKGSVDFASLMPSGGHTIHITGPGSEVPETFTVALFHQLKCLEIYHREYLKPVPRQVTAELRGCLNYLRQSLLCHANTRLESIKNDEVKASKQYDTVCRDWTKVYEAAERNYAGYCAWDLGRSKEGG</sequence>
<dbReference type="InterPro" id="IPR021765">
    <property type="entry name" value="UstYa-like"/>
</dbReference>
<dbReference type="GO" id="GO:0016491">
    <property type="term" value="F:oxidoreductase activity"/>
    <property type="evidence" value="ECO:0007669"/>
    <property type="project" value="UniProtKB-KW"/>
</dbReference>
<dbReference type="Pfam" id="PF11807">
    <property type="entry name" value="UstYa"/>
    <property type="match status" value="1"/>
</dbReference>
<gene>
    <name evidence="4" type="ORF">D9613_002459</name>
</gene>
<keyword evidence="2" id="KW-0560">Oxidoreductase</keyword>
<comment type="pathway">
    <text evidence="1">Mycotoxin biosynthesis.</text>
</comment>
<evidence type="ECO:0000313" key="4">
    <source>
        <dbReference type="EMBL" id="KAF4614528.1"/>
    </source>
</evidence>
<proteinExistence type="inferred from homology"/>
<dbReference type="Proteomes" id="UP000521872">
    <property type="component" value="Unassembled WGS sequence"/>
</dbReference>
<evidence type="ECO:0000256" key="2">
    <source>
        <dbReference type="ARBA" id="ARBA00023002"/>
    </source>
</evidence>
<keyword evidence="5" id="KW-1185">Reference proteome</keyword>
<dbReference type="PANTHER" id="PTHR33365:SF11">
    <property type="entry name" value="TAT PATHWAY SIGNAL SEQUENCE"/>
    <property type="match status" value="1"/>
</dbReference>
<name>A0A8H4QP26_9AGAR</name>
<dbReference type="PANTHER" id="PTHR33365">
    <property type="entry name" value="YALI0B05434P"/>
    <property type="match status" value="1"/>
</dbReference>
<comment type="caution">
    <text evidence="4">The sequence shown here is derived from an EMBL/GenBank/DDBJ whole genome shotgun (WGS) entry which is preliminary data.</text>
</comment>
<dbReference type="GO" id="GO:0043386">
    <property type="term" value="P:mycotoxin biosynthetic process"/>
    <property type="evidence" value="ECO:0007669"/>
    <property type="project" value="InterPro"/>
</dbReference>
<comment type="similarity">
    <text evidence="3">Belongs to the ustYa family.</text>
</comment>
<organism evidence="4 5">
    <name type="scientific">Agrocybe pediades</name>
    <dbReference type="NCBI Taxonomy" id="84607"/>
    <lineage>
        <taxon>Eukaryota</taxon>
        <taxon>Fungi</taxon>
        <taxon>Dikarya</taxon>
        <taxon>Basidiomycota</taxon>
        <taxon>Agaricomycotina</taxon>
        <taxon>Agaricomycetes</taxon>
        <taxon>Agaricomycetidae</taxon>
        <taxon>Agaricales</taxon>
        <taxon>Agaricineae</taxon>
        <taxon>Strophariaceae</taxon>
        <taxon>Agrocybe</taxon>
    </lineage>
</organism>
<accession>A0A8H4QP26</accession>
<dbReference type="AlphaFoldDB" id="A0A8H4QP26"/>
<evidence type="ECO:0000313" key="5">
    <source>
        <dbReference type="Proteomes" id="UP000521872"/>
    </source>
</evidence>
<reference evidence="4 5" key="1">
    <citation type="submission" date="2019-12" db="EMBL/GenBank/DDBJ databases">
        <authorList>
            <person name="Floudas D."/>
            <person name="Bentzer J."/>
            <person name="Ahren D."/>
            <person name="Johansson T."/>
            <person name="Persson P."/>
            <person name="Tunlid A."/>
        </authorList>
    </citation>
    <scope>NUCLEOTIDE SEQUENCE [LARGE SCALE GENOMIC DNA]</scope>
    <source>
        <strain evidence="4 5">CBS 102.39</strain>
    </source>
</reference>